<feature type="transmembrane region" description="Helical" evidence="2">
    <location>
        <begin position="37"/>
        <end position="58"/>
    </location>
</feature>
<name>A0A4S4FVY6_9MICO</name>
<dbReference type="EMBL" id="SSSN01000005">
    <property type="protein sequence ID" value="THG34518.1"/>
    <property type="molecule type" value="Genomic_DNA"/>
</dbReference>
<feature type="transmembrane region" description="Helical" evidence="2">
    <location>
        <begin position="118"/>
        <end position="143"/>
    </location>
</feature>
<evidence type="ECO:0000256" key="2">
    <source>
        <dbReference type="SAM" id="Phobius"/>
    </source>
</evidence>
<feature type="transmembrane region" description="Helical" evidence="2">
    <location>
        <begin position="70"/>
        <end position="91"/>
    </location>
</feature>
<keyword evidence="2" id="KW-0472">Membrane</keyword>
<feature type="transmembrane region" description="Helical" evidence="2">
    <location>
        <begin position="281"/>
        <end position="299"/>
    </location>
</feature>
<dbReference type="AlphaFoldDB" id="A0A4S4FVY6"/>
<dbReference type="RefSeq" id="WP_136424316.1">
    <property type="nucleotide sequence ID" value="NZ_SSSN01000005.1"/>
</dbReference>
<evidence type="ECO:0000313" key="4">
    <source>
        <dbReference type="Proteomes" id="UP000307380"/>
    </source>
</evidence>
<feature type="region of interest" description="Disordered" evidence="1">
    <location>
        <begin position="305"/>
        <end position="328"/>
    </location>
</feature>
<feature type="transmembrane region" description="Helical" evidence="2">
    <location>
        <begin position="221"/>
        <end position="242"/>
    </location>
</feature>
<evidence type="ECO:0000313" key="3">
    <source>
        <dbReference type="EMBL" id="THG34518.1"/>
    </source>
</evidence>
<keyword evidence="2" id="KW-0812">Transmembrane</keyword>
<keyword evidence="4" id="KW-1185">Reference proteome</keyword>
<keyword evidence="2" id="KW-1133">Transmembrane helix</keyword>
<dbReference type="Proteomes" id="UP000307380">
    <property type="component" value="Unassembled WGS sequence"/>
</dbReference>
<dbReference type="OrthoDB" id="5108650at2"/>
<feature type="transmembrane region" description="Helical" evidence="2">
    <location>
        <begin position="181"/>
        <end position="200"/>
    </location>
</feature>
<sequence length="328" mass="35233">MSPLLAPAVFGLFFFVLSWMYPRRIVSLPDSGPRVSFLVRVGIAGSLVVAFIGCAVNATTPADMTGFEGWWRRPAALFTAALVVAVSAIILRFELRPTAAPAVIAPRRPWNTFTSRPLVWVSGIIASLLALTAVWQTVIATTAPEDGQFLGNVPAYSPLPIYMMFNGQFGYIAGVGWPNNLATLAALGFAVLVLVMTLRADANRPLPDRGFSTAARSAREMTARLFALLILGGLIVTLGAVWMHAGEIGQMKIAINDDYVSKDHLVTFGGSYDMIAFPLNYGGRLVQGLGVALLLRIAVDTGRAAARRRQQPTTPPTATDDLFAGLER</sequence>
<comment type="caution">
    <text evidence="3">The sequence shown here is derived from an EMBL/GenBank/DDBJ whole genome shotgun (WGS) entry which is preliminary data.</text>
</comment>
<reference evidence="3 4" key="1">
    <citation type="submission" date="2019-04" db="EMBL/GenBank/DDBJ databases">
        <authorList>
            <person name="Jiang L."/>
        </authorList>
    </citation>
    <scope>NUCLEOTIDE SEQUENCE [LARGE SCALE GENOMIC DNA]</scope>
    <source>
        <strain evidence="3 4">YIM 131861</strain>
    </source>
</reference>
<protein>
    <submittedName>
        <fullName evidence="3">Uncharacterized protein</fullName>
    </submittedName>
</protein>
<gene>
    <name evidence="3" type="ORF">E6C70_09695</name>
</gene>
<proteinExistence type="predicted"/>
<evidence type="ECO:0000256" key="1">
    <source>
        <dbReference type="SAM" id="MobiDB-lite"/>
    </source>
</evidence>
<organism evidence="3 4">
    <name type="scientific">Orlajensenia flava</name>
    <dbReference type="NCBI Taxonomy" id="2565934"/>
    <lineage>
        <taxon>Bacteria</taxon>
        <taxon>Bacillati</taxon>
        <taxon>Actinomycetota</taxon>
        <taxon>Actinomycetes</taxon>
        <taxon>Micrococcales</taxon>
        <taxon>Microbacteriaceae</taxon>
        <taxon>Orlajensenia</taxon>
    </lineage>
</organism>
<accession>A0A4S4FVY6</accession>